<comment type="caution">
    <text evidence="1">The sequence shown here is derived from an EMBL/GenBank/DDBJ whole genome shotgun (WGS) entry which is preliminary data.</text>
</comment>
<keyword evidence="1" id="KW-0449">Lipoprotein</keyword>
<dbReference type="Gene3D" id="1.20.1420.20">
    <property type="entry name" value="M75 peptidase, HXXE motif"/>
    <property type="match status" value="1"/>
</dbReference>
<accession>A0A4R3I9M0</accession>
<sequence>MKNLVLSAMLLLPAIGWSETLEKQRMQQFMSSQQALQAATQQFCSEQAISTDNLLDLWQQAVVSWYQVSALQLPAAEFMQTQYSFVFWPDSKDRLKSQVLSALNSQPDETDTRALSSSVTSLSAMEFILTEQPEQASSHCDWLTYITDYQVEQSSQLVNLQALYDFEDLEWLNALHGTALVAADHLKEISARGDRLIWQLGPAWRSGTTWEIQYALNDQLDQLISHFLPDDEALNEWQTQLQAFELSHEPPELNEVLAYKDFLFALAEYIEHDLATKLDIFLGFNNFDGD</sequence>
<dbReference type="AlphaFoldDB" id="A0A4R3I9M0"/>
<dbReference type="Proteomes" id="UP000295793">
    <property type="component" value="Unassembled WGS sequence"/>
</dbReference>
<name>A0A4R3I9M0_9GAMM</name>
<organism evidence="1 2">
    <name type="scientific">Reinekea marinisedimentorum</name>
    <dbReference type="NCBI Taxonomy" id="230495"/>
    <lineage>
        <taxon>Bacteria</taxon>
        <taxon>Pseudomonadati</taxon>
        <taxon>Pseudomonadota</taxon>
        <taxon>Gammaproteobacteria</taxon>
        <taxon>Oceanospirillales</taxon>
        <taxon>Saccharospirillaceae</taxon>
        <taxon>Reinekea</taxon>
    </lineage>
</organism>
<dbReference type="RefSeq" id="WP_132699724.1">
    <property type="nucleotide sequence ID" value="NZ_SLZR01000002.1"/>
</dbReference>
<proteinExistence type="predicted"/>
<gene>
    <name evidence="1" type="ORF">BCF53_102122</name>
</gene>
<keyword evidence="2" id="KW-1185">Reference proteome</keyword>
<dbReference type="EMBL" id="SLZR01000002">
    <property type="protein sequence ID" value="TCS43099.1"/>
    <property type="molecule type" value="Genomic_DNA"/>
</dbReference>
<protein>
    <submittedName>
        <fullName evidence="1">Putative lipoprotein</fullName>
    </submittedName>
</protein>
<dbReference type="OrthoDB" id="5729110at2"/>
<evidence type="ECO:0000313" key="2">
    <source>
        <dbReference type="Proteomes" id="UP000295793"/>
    </source>
</evidence>
<evidence type="ECO:0000313" key="1">
    <source>
        <dbReference type="EMBL" id="TCS43099.1"/>
    </source>
</evidence>
<reference evidence="1 2" key="1">
    <citation type="submission" date="2019-03" db="EMBL/GenBank/DDBJ databases">
        <title>Genomic Encyclopedia of Archaeal and Bacterial Type Strains, Phase II (KMG-II): from individual species to whole genera.</title>
        <authorList>
            <person name="Goeker M."/>
        </authorList>
    </citation>
    <scope>NUCLEOTIDE SEQUENCE [LARGE SCALE GENOMIC DNA]</scope>
    <source>
        <strain evidence="1 2">DSM 15388</strain>
    </source>
</reference>
<dbReference type="InterPro" id="IPR038352">
    <property type="entry name" value="Imelysin_sf"/>
</dbReference>